<dbReference type="SUPFAM" id="SSF52200">
    <property type="entry name" value="Toll/Interleukin receptor TIR domain"/>
    <property type="match status" value="1"/>
</dbReference>
<reference evidence="3" key="2">
    <citation type="submission" date="2025-08" db="UniProtKB">
        <authorList>
            <consortium name="RefSeq"/>
        </authorList>
    </citation>
    <scope>IDENTIFICATION</scope>
    <source>
        <tissue evidence="3">Leaf</tissue>
    </source>
</reference>
<dbReference type="GO" id="GO:0007165">
    <property type="term" value="P:signal transduction"/>
    <property type="evidence" value="ECO:0007669"/>
    <property type="project" value="InterPro"/>
</dbReference>
<protein>
    <submittedName>
        <fullName evidence="3">Disease resistance protein RUN1-like</fullName>
    </submittedName>
</protein>
<dbReference type="GO" id="GO:0043531">
    <property type="term" value="F:ADP binding"/>
    <property type="evidence" value="ECO:0007669"/>
    <property type="project" value="InterPro"/>
</dbReference>
<dbReference type="InterPro" id="IPR042197">
    <property type="entry name" value="Apaf_helical"/>
</dbReference>
<dbReference type="Gene3D" id="3.40.50.300">
    <property type="entry name" value="P-loop containing nucleotide triphosphate hydrolases"/>
    <property type="match status" value="1"/>
</dbReference>
<dbReference type="InterPro" id="IPR027417">
    <property type="entry name" value="P-loop_NTPase"/>
</dbReference>
<dbReference type="KEGG" id="rarg:115739479"/>
<dbReference type="SMART" id="SM00255">
    <property type="entry name" value="TIR"/>
    <property type="match status" value="1"/>
</dbReference>
<gene>
    <name evidence="3" type="primary">LOC115739479</name>
</gene>
<organism evidence="2 3">
    <name type="scientific">Rhodamnia argentea</name>
    <dbReference type="NCBI Taxonomy" id="178133"/>
    <lineage>
        <taxon>Eukaryota</taxon>
        <taxon>Viridiplantae</taxon>
        <taxon>Streptophyta</taxon>
        <taxon>Embryophyta</taxon>
        <taxon>Tracheophyta</taxon>
        <taxon>Spermatophyta</taxon>
        <taxon>Magnoliopsida</taxon>
        <taxon>eudicotyledons</taxon>
        <taxon>Gunneridae</taxon>
        <taxon>Pentapetalae</taxon>
        <taxon>rosids</taxon>
        <taxon>malvids</taxon>
        <taxon>Myrtales</taxon>
        <taxon>Myrtaceae</taxon>
        <taxon>Myrtoideae</taxon>
        <taxon>Myrteae</taxon>
        <taxon>Australasian group</taxon>
        <taxon>Rhodamnia</taxon>
    </lineage>
</organism>
<dbReference type="GeneID" id="115739479"/>
<reference evidence="2" key="1">
    <citation type="submission" date="2025-05" db="UniProtKB">
        <authorList>
            <consortium name="RefSeq"/>
        </authorList>
    </citation>
    <scope>NUCLEOTIDE SEQUENCE [LARGE SCALE GENOMIC DNA]</scope>
</reference>
<dbReference type="InterPro" id="IPR035897">
    <property type="entry name" value="Toll_tir_struct_dom_sf"/>
</dbReference>
<dbReference type="Gene3D" id="1.10.8.430">
    <property type="entry name" value="Helical domain of apoptotic protease-activating factors"/>
    <property type="match status" value="1"/>
</dbReference>
<dbReference type="PROSITE" id="PS50104">
    <property type="entry name" value="TIR"/>
    <property type="match status" value="1"/>
</dbReference>
<dbReference type="Gene3D" id="3.40.50.10140">
    <property type="entry name" value="Toll/interleukin-1 receptor homology (TIR) domain"/>
    <property type="match status" value="1"/>
</dbReference>
<evidence type="ECO:0000259" key="1">
    <source>
        <dbReference type="PROSITE" id="PS50104"/>
    </source>
</evidence>
<keyword evidence="2" id="KW-1185">Reference proteome</keyword>
<feature type="domain" description="TIR" evidence="1">
    <location>
        <begin position="6"/>
        <end position="172"/>
    </location>
</feature>
<evidence type="ECO:0000313" key="2">
    <source>
        <dbReference type="Proteomes" id="UP000827889"/>
    </source>
</evidence>
<dbReference type="InterPro" id="IPR002182">
    <property type="entry name" value="NB-ARC"/>
</dbReference>
<dbReference type="InterPro" id="IPR044974">
    <property type="entry name" value="Disease_R_plants"/>
</dbReference>
<proteinExistence type="predicted"/>
<dbReference type="PANTHER" id="PTHR11017:SF570">
    <property type="entry name" value="DISEASE RESISTANCE PROTEIN (TIR-NBS CLASS)-RELATED"/>
    <property type="match status" value="1"/>
</dbReference>
<dbReference type="OrthoDB" id="1421090at2759"/>
<dbReference type="PRINTS" id="PR00364">
    <property type="entry name" value="DISEASERSIST"/>
</dbReference>
<dbReference type="GO" id="GO:0006952">
    <property type="term" value="P:defense response"/>
    <property type="evidence" value="ECO:0007669"/>
    <property type="project" value="InterPro"/>
</dbReference>
<dbReference type="Pfam" id="PF01582">
    <property type="entry name" value="TIR"/>
    <property type="match status" value="1"/>
</dbReference>
<dbReference type="Pfam" id="PF00931">
    <property type="entry name" value="NB-ARC"/>
    <property type="match status" value="1"/>
</dbReference>
<name>A0A8B8P0T8_9MYRT</name>
<dbReference type="PANTHER" id="PTHR11017">
    <property type="entry name" value="LEUCINE-RICH REPEAT-CONTAINING PROTEIN"/>
    <property type="match status" value="1"/>
</dbReference>
<accession>A0A8B8P0T8</accession>
<dbReference type="AlphaFoldDB" id="A0A8B8P0T8"/>
<dbReference type="RefSeq" id="XP_030528447.1">
    <property type="nucleotide sequence ID" value="XM_030672587.1"/>
</dbReference>
<dbReference type="InterPro" id="IPR000157">
    <property type="entry name" value="TIR_dom"/>
</dbReference>
<evidence type="ECO:0000313" key="3">
    <source>
        <dbReference type="RefSeq" id="XP_030528447.1"/>
    </source>
</evidence>
<dbReference type="Proteomes" id="UP000827889">
    <property type="component" value="Chromosome 2"/>
</dbReference>
<dbReference type="SUPFAM" id="SSF52540">
    <property type="entry name" value="P-loop containing nucleoside triphosphate hydrolases"/>
    <property type="match status" value="1"/>
</dbReference>
<sequence>MSLLGYDYEVFLSFRRPDTRAGITDFLYMSLTDAGIHAYRDYKDLRDGEEMGPELLQAIHLSKISIPIFSRGISTWCLRELVQMVKCKKTQGQIIMPIFYDVAPWKIRLQTGVYGMALSLHETKKRYGDETIREWRESLKETAGLKGWDLSMPNKHEGEVVKEVVNKVFGVLKKAYLVVPVCLAGVDHHVGKIMRMLGAQTQETQILGIHGMGGIEKTTLTKIVYNLLLHDFEDCGFLSNIRETSELHGIEWVRNKLISDVLKQKMTDREKSDEGIKMIKERLSSKKVLLLDDVNKNIQLNALMEKRNWLNEGSKIIITASNKHILIIPEVDFTYDLTCMDFEQSFQLFSKHLFKRDYPPDEYVTLSHKAVDIIGGLPLALEVMGSRLSSTSNERWDAKLKMLEKTPDLEVQNTLKEEVKSPAKAAMAHLASSLFDMTELSLINLAVLDLSWSELTESWDG</sequence>